<keyword evidence="8 14" id="KW-0067">ATP-binding</keyword>
<dbReference type="GO" id="GO:0071555">
    <property type="term" value="P:cell wall organization"/>
    <property type="evidence" value="ECO:0007669"/>
    <property type="project" value="UniProtKB-KW"/>
</dbReference>
<name>A0A0P6XLG6_9CHLR</name>
<keyword evidence="11 14" id="KW-0131">Cell cycle</keyword>
<evidence type="ECO:0000256" key="6">
    <source>
        <dbReference type="ARBA" id="ARBA00022618"/>
    </source>
</evidence>
<dbReference type="AlphaFoldDB" id="A0A0P6XLG6"/>
<dbReference type="Gene3D" id="3.40.50.720">
    <property type="entry name" value="NAD(P)-binding Rossmann-like Domain"/>
    <property type="match status" value="1"/>
</dbReference>
<reference evidence="18 19" key="1">
    <citation type="submission" date="2015-07" db="EMBL/GenBank/DDBJ databases">
        <title>Genome sequence of Levilinea saccharolytica DSM 16555.</title>
        <authorList>
            <person name="Hemp J."/>
            <person name="Ward L.M."/>
            <person name="Pace L.A."/>
            <person name="Fischer W.W."/>
        </authorList>
    </citation>
    <scope>NUCLEOTIDE SEQUENCE [LARGE SCALE GENOMIC DNA]</scope>
    <source>
        <strain evidence="18 19">KIBI-1</strain>
    </source>
</reference>
<evidence type="ECO:0000256" key="1">
    <source>
        <dbReference type="ARBA" id="ARBA00004496"/>
    </source>
</evidence>
<evidence type="ECO:0000256" key="10">
    <source>
        <dbReference type="ARBA" id="ARBA00022984"/>
    </source>
</evidence>
<dbReference type="GO" id="GO:0008360">
    <property type="term" value="P:regulation of cell shape"/>
    <property type="evidence" value="ECO:0007669"/>
    <property type="project" value="UniProtKB-KW"/>
</dbReference>
<dbReference type="NCBIfam" id="TIGR01082">
    <property type="entry name" value="murC"/>
    <property type="match status" value="1"/>
</dbReference>
<accession>A0A0P6XLG6</accession>
<keyword evidence="12 14" id="KW-0961">Cell wall biogenesis/degradation</keyword>
<keyword evidence="7 14" id="KW-0547">Nucleotide-binding</keyword>
<organism evidence="18 19">
    <name type="scientific">Levilinea saccharolytica</name>
    <dbReference type="NCBI Taxonomy" id="229921"/>
    <lineage>
        <taxon>Bacteria</taxon>
        <taxon>Bacillati</taxon>
        <taxon>Chloroflexota</taxon>
        <taxon>Anaerolineae</taxon>
        <taxon>Anaerolineales</taxon>
        <taxon>Anaerolineaceae</taxon>
        <taxon>Levilinea</taxon>
    </lineage>
</organism>
<dbReference type="EMBL" id="LGCM01000039">
    <property type="protein sequence ID" value="KPL80699.1"/>
    <property type="molecule type" value="Genomic_DNA"/>
</dbReference>
<comment type="caution">
    <text evidence="18">The sequence shown here is derived from an EMBL/GenBank/DDBJ whole genome shotgun (WGS) entry which is preliminary data.</text>
</comment>
<dbReference type="InterPro" id="IPR005758">
    <property type="entry name" value="UDP-N-AcMur_Ala_ligase_MurC"/>
</dbReference>
<evidence type="ECO:0000313" key="19">
    <source>
        <dbReference type="Proteomes" id="UP000050501"/>
    </source>
</evidence>
<protein>
    <recommendedName>
        <fullName evidence="3 14">UDP-N-acetylmuramate--L-alanine ligase</fullName>
        <ecNumber evidence="3 14">6.3.2.8</ecNumber>
    </recommendedName>
    <alternativeName>
        <fullName evidence="14">UDP-N-acetylmuramoyl-L-alanine synthetase</fullName>
    </alternativeName>
</protein>
<dbReference type="HAMAP" id="MF_00046">
    <property type="entry name" value="MurC"/>
    <property type="match status" value="1"/>
</dbReference>
<comment type="similarity">
    <text evidence="14">Belongs to the MurCDEF family.</text>
</comment>
<dbReference type="Pfam" id="PF08245">
    <property type="entry name" value="Mur_ligase_M"/>
    <property type="match status" value="1"/>
</dbReference>
<evidence type="ECO:0000256" key="3">
    <source>
        <dbReference type="ARBA" id="ARBA00012211"/>
    </source>
</evidence>
<dbReference type="Proteomes" id="UP000050501">
    <property type="component" value="Unassembled WGS sequence"/>
</dbReference>
<feature type="domain" description="Mur ligase C-terminal" evidence="16">
    <location>
        <begin position="315"/>
        <end position="442"/>
    </location>
</feature>
<dbReference type="Gene3D" id="3.90.190.20">
    <property type="entry name" value="Mur ligase, C-terminal domain"/>
    <property type="match status" value="1"/>
</dbReference>
<evidence type="ECO:0000256" key="4">
    <source>
        <dbReference type="ARBA" id="ARBA00022490"/>
    </source>
</evidence>
<dbReference type="OrthoDB" id="9804126at2"/>
<keyword evidence="6 14" id="KW-0132">Cell division</keyword>
<dbReference type="GO" id="GO:0005737">
    <property type="term" value="C:cytoplasm"/>
    <property type="evidence" value="ECO:0007669"/>
    <property type="project" value="UniProtKB-SubCell"/>
</dbReference>
<keyword evidence="9 14" id="KW-0133">Cell shape</keyword>
<dbReference type="GO" id="GO:0009252">
    <property type="term" value="P:peptidoglycan biosynthetic process"/>
    <property type="evidence" value="ECO:0007669"/>
    <property type="project" value="UniProtKB-UniRule"/>
</dbReference>
<evidence type="ECO:0000259" key="16">
    <source>
        <dbReference type="Pfam" id="PF02875"/>
    </source>
</evidence>
<evidence type="ECO:0000256" key="8">
    <source>
        <dbReference type="ARBA" id="ARBA00022840"/>
    </source>
</evidence>
<dbReference type="InterPro" id="IPR013221">
    <property type="entry name" value="Mur_ligase_cen"/>
</dbReference>
<keyword evidence="10 14" id="KW-0573">Peptidoglycan synthesis</keyword>
<dbReference type="Pfam" id="PF01225">
    <property type="entry name" value="Mur_ligase"/>
    <property type="match status" value="1"/>
</dbReference>
<comment type="subcellular location">
    <subcellularLocation>
        <location evidence="1 14">Cytoplasm</location>
    </subcellularLocation>
</comment>
<gene>
    <name evidence="14" type="primary">murC</name>
    <name evidence="18" type="ORF">ADN01_11240</name>
</gene>
<dbReference type="InterPro" id="IPR000713">
    <property type="entry name" value="Mur_ligase_N"/>
</dbReference>
<dbReference type="SUPFAM" id="SSF51984">
    <property type="entry name" value="MurCD N-terminal domain"/>
    <property type="match status" value="1"/>
</dbReference>
<sequence>MTHVHLIGMGGSGLSAIARLLLERGYVVSGSDQQASAATEELSRLGARVEVGHRAENIQGADLVVRSSAVADENPEVQAAQAAGIPVLKRSDFLGGLMAENVTVAVAGTHGKSTTTAMIAWMLTALGQEPSYIIGGVAKNLGSNAHAGQGPVFVIEADEYDRMFLGLNPDVAVVTHVEHDHPDCFPTPADYYQAFGEFVGRLRAGGLLLACADQQGAVGLVEAAPPACTALTYGLKPGANYRAHITGSRPGLGLSFRAALLLESGAEAPLAEVHLQVPGEHNVRNALAALAVAHHLGLDVNAAADALGQFSGTGRRFDVLGEAAGVVVVDDYAHHPTEIRTTLAGARSRYAGRRIWAVWQPHTYSRTQLLLDEFAQSFADADRVIVTEIYAAREKPQDFSSAAVVAKMSGVQARFVRQLHEAAELLLAEAAPGDVILVLSAGDATQVSAQVLAGLRTRGGEHA</sequence>
<dbReference type="SUPFAM" id="SSF53244">
    <property type="entry name" value="MurD-like peptide ligases, peptide-binding domain"/>
    <property type="match status" value="1"/>
</dbReference>
<dbReference type="EC" id="6.3.2.8" evidence="3 14"/>
<dbReference type="SUPFAM" id="SSF53623">
    <property type="entry name" value="MurD-like peptide ligases, catalytic domain"/>
    <property type="match status" value="1"/>
</dbReference>
<comment type="pathway">
    <text evidence="2 14">Cell wall biogenesis; peptidoglycan biosynthesis.</text>
</comment>
<feature type="domain" description="Mur ligase N-terminal catalytic" evidence="15">
    <location>
        <begin position="3"/>
        <end position="100"/>
    </location>
</feature>
<feature type="domain" description="Mur ligase central" evidence="17">
    <location>
        <begin position="106"/>
        <end position="293"/>
    </location>
</feature>
<keyword evidence="5 14" id="KW-0436">Ligase</keyword>
<keyword evidence="4 14" id="KW-0963">Cytoplasm</keyword>
<dbReference type="Gene3D" id="3.40.1190.10">
    <property type="entry name" value="Mur-like, catalytic domain"/>
    <property type="match status" value="1"/>
</dbReference>
<dbReference type="InterPro" id="IPR036615">
    <property type="entry name" value="Mur_ligase_C_dom_sf"/>
</dbReference>
<dbReference type="PANTHER" id="PTHR43445:SF3">
    <property type="entry name" value="UDP-N-ACETYLMURAMATE--L-ALANINE LIGASE"/>
    <property type="match status" value="1"/>
</dbReference>
<comment type="function">
    <text evidence="14">Cell wall formation.</text>
</comment>
<dbReference type="Pfam" id="PF02875">
    <property type="entry name" value="Mur_ligase_C"/>
    <property type="match status" value="1"/>
</dbReference>
<dbReference type="PANTHER" id="PTHR43445">
    <property type="entry name" value="UDP-N-ACETYLMURAMATE--L-ALANINE LIGASE-RELATED"/>
    <property type="match status" value="1"/>
</dbReference>
<dbReference type="InterPro" id="IPR036565">
    <property type="entry name" value="Mur-like_cat_sf"/>
</dbReference>
<evidence type="ECO:0000256" key="9">
    <source>
        <dbReference type="ARBA" id="ARBA00022960"/>
    </source>
</evidence>
<dbReference type="STRING" id="229921.ADN01_11240"/>
<evidence type="ECO:0000256" key="11">
    <source>
        <dbReference type="ARBA" id="ARBA00023306"/>
    </source>
</evidence>
<keyword evidence="19" id="KW-1185">Reference proteome</keyword>
<evidence type="ECO:0000313" key="18">
    <source>
        <dbReference type="EMBL" id="KPL80699.1"/>
    </source>
</evidence>
<comment type="catalytic activity">
    <reaction evidence="13 14">
        <text>UDP-N-acetyl-alpha-D-muramate + L-alanine + ATP = UDP-N-acetyl-alpha-D-muramoyl-L-alanine + ADP + phosphate + H(+)</text>
        <dbReference type="Rhea" id="RHEA:23372"/>
        <dbReference type="ChEBI" id="CHEBI:15378"/>
        <dbReference type="ChEBI" id="CHEBI:30616"/>
        <dbReference type="ChEBI" id="CHEBI:43474"/>
        <dbReference type="ChEBI" id="CHEBI:57972"/>
        <dbReference type="ChEBI" id="CHEBI:70757"/>
        <dbReference type="ChEBI" id="CHEBI:83898"/>
        <dbReference type="ChEBI" id="CHEBI:456216"/>
        <dbReference type="EC" id="6.3.2.8"/>
    </reaction>
</comment>
<dbReference type="RefSeq" id="WP_062417686.1">
    <property type="nucleotide sequence ID" value="NZ_DF967974.1"/>
</dbReference>
<evidence type="ECO:0000256" key="7">
    <source>
        <dbReference type="ARBA" id="ARBA00022741"/>
    </source>
</evidence>
<dbReference type="GO" id="GO:0051301">
    <property type="term" value="P:cell division"/>
    <property type="evidence" value="ECO:0007669"/>
    <property type="project" value="UniProtKB-KW"/>
</dbReference>
<dbReference type="InterPro" id="IPR004101">
    <property type="entry name" value="Mur_ligase_C"/>
</dbReference>
<dbReference type="GO" id="GO:0005524">
    <property type="term" value="F:ATP binding"/>
    <property type="evidence" value="ECO:0007669"/>
    <property type="project" value="UniProtKB-UniRule"/>
</dbReference>
<evidence type="ECO:0000256" key="12">
    <source>
        <dbReference type="ARBA" id="ARBA00023316"/>
    </source>
</evidence>
<dbReference type="InterPro" id="IPR050061">
    <property type="entry name" value="MurCDEF_pg_biosynth"/>
</dbReference>
<evidence type="ECO:0000259" key="17">
    <source>
        <dbReference type="Pfam" id="PF08245"/>
    </source>
</evidence>
<dbReference type="UniPathway" id="UPA00219"/>
<dbReference type="GO" id="GO:0008763">
    <property type="term" value="F:UDP-N-acetylmuramate-L-alanine ligase activity"/>
    <property type="evidence" value="ECO:0007669"/>
    <property type="project" value="UniProtKB-UniRule"/>
</dbReference>
<evidence type="ECO:0000256" key="5">
    <source>
        <dbReference type="ARBA" id="ARBA00022598"/>
    </source>
</evidence>
<evidence type="ECO:0000256" key="2">
    <source>
        <dbReference type="ARBA" id="ARBA00004752"/>
    </source>
</evidence>
<evidence type="ECO:0000256" key="14">
    <source>
        <dbReference type="HAMAP-Rule" id="MF_00046"/>
    </source>
</evidence>
<proteinExistence type="inferred from homology"/>
<evidence type="ECO:0000256" key="13">
    <source>
        <dbReference type="ARBA" id="ARBA00047833"/>
    </source>
</evidence>
<feature type="binding site" evidence="14">
    <location>
        <begin position="108"/>
        <end position="114"/>
    </location>
    <ligand>
        <name>ATP</name>
        <dbReference type="ChEBI" id="CHEBI:30616"/>
    </ligand>
</feature>
<evidence type="ECO:0000259" key="15">
    <source>
        <dbReference type="Pfam" id="PF01225"/>
    </source>
</evidence>
<dbReference type="PATRIC" id="fig|229921.5.peg.1470"/>